<dbReference type="PANTHER" id="PTHR46558">
    <property type="entry name" value="TRACRIPTIONAL REGULATORY PROTEIN-RELATED-RELATED"/>
    <property type="match status" value="1"/>
</dbReference>
<evidence type="ECO:0000259" key="2">
    <source>
        <dbReference type="PROSITE" id="PS50943"/>
    </source>
</evidence>
<feature type="domain" description="HTH cro/C1-type" evidence="2">
    <location>
        <begin position="77"/>
        <end position="131"/>
    </location>
</feature>
<organism evidence="3 4">
    <name type="scientific">Alteribacillus iranensis</name>
    <dbReference type="NCBI Taxonomy" id="930128"/>
    <lineage>
        <taxon>Bacteria</taxon>
        <taxon>Bacillati</taxon>
        <taxon>Bacillota</taxon>
        <taxon>Bacilli</taxon>
        <taxon>Bacillales</taxon>
        <taxon>Bacillaceae</taxon>
        <taxon>Alteribacillus</taxon>
    </lineage>
</organism>
<dbReference type="SUPFAM" id="SSF47413">
    <property type="entry name" value="lambda repressor-like DNA-binding domains"/>
    <property type="match status" value="1"/>
</dbReference>
<gene>
    <name evidence="3" type="ORF">SAMN05192532_102502</name>
</gene>
<dbReference type="Pfam" id="PF01381">
    <property type="entry name" value="HTH_3"/>
    <property type="match status" value="1"/>
</dbReference>
<dbReference type="InterPro" id="IPR001387">
    <property type="entry name" value="Cro/C1-type_HTH"/>
</dbReference>
<dbReference type="Gene3D" id="1.10.260.40">
    <property type="entry name" value="lambda repressor-like DNA-binding domains"/>
    <property type="match status" value="1"/>
</dbReference>
<dbReference type="SMART" id="SM00530">
    <property type="entry name" value="HTH_XRE"/>
    <property type="match status" value="1"/>
</dbReference>
<evidence type="ECO:0000313" key="3">
    <source>
        <dbReference type="EMBL" id="SFE59492.1"/>
    </source>
</evidence>
<protein>
    <submittedName>
        <fullName evidence="3">DNA-binding transcriptional regulator, XRE-family HTH domain</fullName>
    </submittedName>
</protein>
<proteinExistence type="predicted"/>
<keyword evidence="1 3" id="KW-0238">DNA-binding</keyword>
<dbReference type="InterPro" id="IPR010982">
    <property type="entry name" value="Lambda_DNA-bd_dom_sf"/>
</dbReference>
<evidence type="ECO:0000313" key="4">
    <source>
        <dbReference type="Proteomes" id="UP000199516"/>
    </source>
</evidence>
<dbReference type="PROSITE" id="PS50943">
    <property type="entry name" value="HTH_CROC1"/>
    <property type="match status" value="1"/>
</dbReference>
<accession>A0A1I2BTR4</accession>
<dbReference type="GO" id="GO:0003677">
    <property type="term" value="F:DNA binding"/>
    <property type="evidence" value="ECO:0007669"/>
    <property type="project" value="UniProtKB-KW"/>
</dbReference>
<dbReference type="STRING" id="930128.SAMN05192532_102502"/>
<dbReference type="AlphaFoldDB" id="A0A1I2BTR4"/>
<reference evidence="3 4" key="1">
    <citation type="submission" date="2016-10" db="EMBL/GenBank/DDBJ databases">
        <authorList>
            <person name="de Groot N.N."/>
        </authorList>
    </citation>
    <scope>NUCLEOTIDE SEQUENCE [LARGE SCALE GENOMIC DNA]</scope>
    <source>
        <strain evidence="3 4">DSM 23995</strain>
    </source>
</reference>
<sequence>MKLPVLHRELSPGTCHPDTHTEYPEVKDNVLHGKRTGQGKADTIETRAAIEQVATDHGFVKKTLVEEKAMKKPNIRLIGLRDDHDLTQAELARIIGVSQSMIAQVEAGKKDFTPKRQRMIAKTFDVTVDWLFFDDPFDRLSPPS</sequence>
<name>A0A1I2BTR4_9BACI</name>
<dbReference type="Proteomes" id="UP000199516">
    <property type="component" value="Unassembled WGS sequence"/>
</dbReference>
<keyword evidence="4" id="KW-1185">Reference proteome</keyword>
<dbReference type="CDD" id="cd00093">
    <property type="entry name" value="HTH_XRE"/>
    <property type="match status" value="1"/>
</dbReference>
<evidence type="ECO:0000256" key="1">
    <source>
        <dbReference type="ARBA" id="ARBA00023125"/>
    </source>
</evidence>
<dbReference type="EMBL" id="FONT01000002">
    <property type="protein sequence ID" value="SFE59492.1"/>
    <property type="molecule type" value="Genomic_DNA"/>
</dbReference>
<dbReference type="PANTHER" id="PTHR46558:SF4">
    <property type="entry name" value="DNA-BIDING PHAGE PROTEIN"/>
    <property type="match status" value="1"/>
</dbReference>
<dbReference type="OrthoDB" id="9808239at2"/>